<proteinExistence type="predicted"/>
<comment type="caution">
    <text evidence="3">The sequence shown here is derived from an EMBL/GenBank/DDBJ whole genome shotgun (WGS) entry which is preliminary data.</text>
</comment>
<dbReference type="OrthoDB" id="9779263at2"/>
<dbReference type="SUPFAM" id="SSF53448">
    <property type="entry name" value="Nucleotide-diphospho-sugar transferases"/>
    <property type="match status" value="1"/>
</dbReference>
<evidence type="ECO:0000256" key="1">
    <source>
        <dbReference type="ARBA" id="ARBA00022842"/>
    </source>
</evidence>
<dbReference type="PANTHER" id="PTHR43777">
    <property type="entry name" value="MOLYBDENUM COFACTOR CYTIDYLYLTRANSFERASE"/>
    <property type="match status" value="1"/>
</dbReference>
<dbReference type="Pfam" id="PF12804">
    <property type="entry name" value="NTP_transf_3"/>
    <property type="match status" value="1"/>
</dbReference>
<dbReference type="Proteomes" id="UP000281547">
    <property type="component" value="Unassembled WGS sequence"/>
</dbReference>
<dbReference type="CDD" id="cd04182">
    <property type="entry name" value="GT_2_like_f"/>
    <property type="match status" value="1"/>
</dbReference>
<evidence type="ECO:0000313" key="3">
    <source>
        <dbReference type="EMBL" id="RUT34668.1"/>
    </source>
</evidence>
<dbReference type="PANTHER" id="PTHR43777:SF1">
    <property type="entry name" value="MOLYBDENUM COFACTOR CYTIDYLYLTRANSFERASE"/>
    <property type="match status" value="1"/>
</dbReference>
<organism evidence="3 4">
    <name type="scientific">Arsenicitalea aurantiaca</name>
    <dbReference type="NCBI Taxonomy" id="1783274"/>
    <lineage>
        <taxon>Bacteria</taxon>
        <taxon>Pseudomonadati</taxon>
        <taxon>Pseudomonadota</taxon>
        <taxon>Alphaproteobacteria</taxon>
        <taxon>Hyphomicrobiales</taxon>
        <taxon>Devosiaceae</taxon>
        <taxon>Arsenicitalea</taxon>
    </lineage>
</organism>
<dbReference type="InterPro" id="IPR029044">
    <property type="entry name" value="Nucleotide-diphossugar_trans"/>
</dbReference>
<dbReference type="GO" id="GO:0016779">
    <property type="term" value="F:nucleotidyltransferase activity"/>
    <property type="evidence" value="ECO:0007669"/>
    <property type="project" value="UniProtKB-ARBA"/>
</dbReference>
<dbReference type="EMBL" id="RZNJ01000001">
    <property type="protein sequence ID" value="RUT34668.1"/>
    <property type="molecule type" value="Genomic_DNA"/>
</dbReference>
<dbReference type="InterPro" id="IPR025877">
    <property type="entry name" value="MobA-like_NTP_Trfase"/>
</dbReference>
<name>A0A433XKY6_9HYPH</name>
<dbReference type="Gene3D" id="3.90.550.10">
    <property type="entry name" value="Spore Coat Polysaccharide Biosynthesis Protein SpsA, Chain A"/>
    <property type="match status" value="1"/>
</dbReference>
<protein>
    <submittedName>
        <fullName evidence="3">Nucleotidyltransferase family protein</fullName>
    </submittedName>
</protein>
<sequence length="192" mass="20035">MTRLADYAAIVLAAGQSRRFGSEDKLMATLKGRPLVAHGLDALGQAGIGEVIVVTGPDEGPQREALTAGFPIVVNSEPERGMGRSIGLGAACLKPGRAGIFVVPADMPDIAAQDYLALAEALAGHDAVRFVHEGVPGHPVLFAGALRDRLCGLDGEEGGRMLLRSLGSRLRLVPTTSPGIVRDVDRPADLTR</sequence>
<gene>
    <name evidence="3" type="ORF">EMQ25_01520</name>
</gene>
<evidence type="ECO:0000259" key="2">
    <source>
        <dbReference type="Pfam" id="PF12804"/>
    </source>
</evidence>
<accession>A0A433XKY6</accession>
<reference evidence="3 4" key="1">
    <citation type="journal article" date="2016" name="Int. J. Syst. Evol. Microbiol.">
        <title>Arsenicitalea aurantiaca gen. nov., sp. nov., a new member of the family Hyphomicrobiaceae, isolated from high-arsenic sediment.</title>
        <authorList>
            <person name="Mu Y."/>
            <person name="Zhou L."/>
            <person name="Zeng X.C."/>
            <person name="Liu L."/>
            <person name="Pan Y."/>
            <person name="Chen X."/>
            <person name="Wang J."/>
            <person name="Li S."/>
            <person name="Li W.J."/>
            <person name="Wang Y."/>
        </authorList>
    </citation>
    <scope>NUCLEOTIDE SEQUENCE [LARGE SCALE GENOMIC DNA]</scope>
    <source>
        <strain evidence="3 4">42-50</strain>
    </source>
</reference>
<evidence type="ECO:0000313" key="4">
    <source>
        <dbReference type="Proteomes" id="UP000281547"/>
    </source>
</evidence>
<keyword evidence="3" id="KW-0808">Transferase</keyword>
<keyword evidence="4" id="KW-1185">Reference proteome</keyword>
<dbReference type="AlphaFoldDB" id="A0A433XKY6"/>
<keyword evidence="1" id="KW-0460">Magnesium</keyword>
<dbReference type="RefSeq" id="WP_127186787.1">
    <property type="nucleotide sequence ID" value="NZ_RZNJ01000001.1"/>
</dbReference>
<feature type="domain" description="MobA-like NTP transferase" evidence="2">
    <location>
        <begin position="9"/>
        <end position="166"/>
    </location>
</feature>